<protein>
    <submittedName>
        <fullName evidence="2">RNA-binding protein cabeza-like</fullName>
    </submittedName>
</protein>
<proteinExistence type="predicted"/>
<accession>A0AAD8J9X8</accession>
<dbReference type="Proteomes" id="UP001237642">
    <property type="component" value="Unassembled WGS sequence"/>
</dbReference>
<feature type="chain" id="PRO_5042024825" evidence="1">
    <location>
        <begin position="28"/>
        <end position="176"/>
    </location>
</feature>
<keyword evidence="1" id="KW-0732">Signal</keyword>
<evidence type="ECO:0000313" key="2">
    <source>
        <dbReference type="EMBL" id="KAK1399193.1"/>
    </source>
</evidence>
<evidence type="ECO:0000256" key="1">
    <source>
        <dbReference type="SAM" id="SignalP"/>
    </source>
</evidence>
<dbReference type="PANTHER" id="PTHR48226:SF1">
    <property type="entry name" value="WAS_WASL-INTERACTING PROTEIN FAMILY MEMBER 1"/>
    <property type="match status" value="1"/>
</dbReference>
<dbReference type="AlphaFoldDB" id="A0AAD8J9X8"/>
<evidence type="ECO:0000313" key="3">
    <source>
        <dbReference type="Proteomes" id="UP001237642"/>
    </source>
</evidence>
<reference evidence="2" key="1">
    <citation type="submission" date="2023-02" db="EMBL/GenBank/DDBJ databases">
        <title>Genome of toxic invasive species Heracleum sosnowskyi carries increased number of genes despite the absence of recent whole-genome duplications.</title>
        <authorList>
            <person name="Schelkunov M."/>
            <person name="Shtratnikova V."/>
            <person name="Makarenko M."/>
            <person name="Klepikova A."/>
            <person name="Omelchenko D."/>
            <person name="Novikova G."/>
            <person name="Obukhova E."/>
            <person name="Bogdanov V."/>
            <person name="Penin A."/>
            <person name="Logacheva M."/>
        </authorList>
    </citation>
    <scope>NUCLEOTIDE SEQUENCE</scope>
    <source>
        <strain evidence="2">Hsosn_3</strain>
        <tissue evidence="2">Leaf</tissue>
    </source>
</reference>
<keyword evidence="3" id="KW-1185">Reference proteome</keyword>
<feature type="signal peptide" evidence="1">
    <location>
        <begin position="1"/>
        <end position="27"/>
    </location>
</feature>
<organism evidence="2 3">
    <name type="scientific">Heracleum sosnowskyi</name>
    <dbReference type="NCBI Taxonomy" id="360622"/>
    <lineage>
        <taxon>Eukaryota</taxon>
        <taxon>Viridiplantae</taxon>
        <taxon>Streptophyta</taxon>
        <taxon>Embryophyta</taxon>
        <taxon>Tracheophyta</taxon>
        <taxon>Spermatophyta</taxon>
        <taxon>Magnoliopsida</taxon>
        <taxon>eudicotyledons</taxon>
        <taxon>Gunneridae</taxon>
        <taxon>Pentapetalae</taxon>
        <taxon>asterids</taxon>
        <taxon>campanulids</taxon>
        <taxon>Apiales</taxon>
        <taxon>Apiaceae</taxon>
        <taxon>Apioideae</taxon>
        <taxon>apioid superclade</taxon>
        <taxon>Tordylieae</taxon>
        <taxon>Tordyliinae</taxon>
        <taxon>Heracleum</taxon>
    </lineage>
</organism>
<dbReference type="EMBL" id="JAUIZM010000002">
    <property type="protein sequence ID" value="KAK1399193.1"/>
    <property type="molecule type" value="Genomic_DNA"/>
</dbReference>
<dbReference type="GO" id="GO:0030048">
    <property type="term" value="P:actin filament-based movement"/>
    <property type="evidence" value="ECO:0007669"/>
    <property type="project" value="TreeGrafter"/>
</dbReference>
<name>A0AAD8J9X8_9APIA</name>
<reference evidence="2" key="2">
    <citation type="submission" date="2023-05" db="EMBL/GenBank/DDBJ databases">
        <authorList>
            <person name="Schelkunov M.I."/>
        </authorList>
    </citation>
    <scope>NUCLEOTIDE SEQUENCE</scope>
    <source>
        <strain evidence="2">Hsosn_3</strain>
        <tissue evidence="2">Leaf</tissue>
    </source>
</reference>
<gene>
    <name evidence="2" type="ORF">POM88_009056</name>
</gene>
<dbReference type="GO" id="GO:0005884">
    <property type="term" value="C:actin filament"/>
    <property type="evidence" value="ECO:0007669"/>
    <property type="project" value="TreeGrafter"/>
</dbReference>
<comment type="caution">
    <text evidence="2">The sequence shown here is derived from an EMBL/GenBank/DDBJ whole genome shotgun (WGS) entry which is preliminary data.</text>
</comment>
<sequence>MKGQKACHLWLLILFLVTALTVKISRSDDKTNEASLSRLNSVDSPHEANVQVDKDEGKINKSSSNNVVMNKGRRGYYGGGGGGGGGSSGGGIGYGGGGGWGWGGGGGGWWGWGCRKQKKDNGNVHKKRGHEYIMGEFAQCMGIGRCKWKRLDCPLHCGGDCFYDCKHMCKAHCSRR</sequence>
<dbReference type="InterPro" id="IPR053099">
    <property type="entry name" value="WAS/WASL-interacting_domain"/>
</dbReference>
<dbReference type="PANTHER" id="PTHR48226">
    <property type="entry name" value="OS06G0326200 PROTEIN"/>
    <property type="match status" value="1"/>
</dbReference>